<dbReference type="AlphaFoldDB" id="A0A918NWT5"/>
<accession>A0A918NWT5</accession>
<evidence type="ECO:0000313" key="2">
    <source>
        <dbReference type="EMBL" id="GGY02781.1"/>
    </source>
</evidence>
<organism evidence="2 3">
    <name type="scientific">Paludibacterium paludis</name>
    <dbReference type="NCBI Taxonomy" id="1225769"/>
    <lineage>
        <taxon>Bacteria</taxon>
        <taxon>Pseudomonadati</taxon>
        <taxon>Pseudomonadota</taxon>
        <taxon>Betaproteobacteria</taxon>
        <taxon>Neisseriales</taxon>
        <taxon>Chromobacteriaceae</taxon>
        <taxon>Paludibacterium</taxon>
    </lineage>
</organism>
<dbReference type="Pfam" id="PF13275">
    <property type="entry name" value="S4_2"/>
    <property type="match status" value="1"/>
</dbReference>
<evidence type="ECO:0008006" key="4">
    <source>
        <dbReference type="Google" id="ProtNLM"/>
    </source>
</evidence>
<keyword evidence="1" id="KW-0694">RNA-binding</keyword>
<protein>
    <recommendedName>
        <fullName evidence="4">Ribosome-associated protein</fullName>
    </recommendedName>
</protein>
<name>A0A918NWT5_9NEIS</name>
<keyword evidence="3" id="KW-1185">Reference proteome</keyword>
<reference evidence="2" key="1">
    <citation type="journal article" date="2014" name="Int. J. Syst. Evol. Microbiol.">
        <title>Complete genome sequence of Corynebacterium casei LMG S-19264T (=DSM 44701T), isolated from a smear-ripened cheese.</title>
        <authorList>
            <consortium name="US DOE Joint Genome Institute (JGI-PGF)"/>
            <person name="Walter F."/>
            <person name="Albersmeier A."/>
            <person name="Kalinowski J."/>
            <person name="Ruckert C."/>
        </authorList>
    </citation>
    <scope>NUCLEOTIDE SEQUENCE</scope>
    <source>
        <strain evidence="2">KCTC 32182</strain>
    </source>
</reference>
<dbReference type="RefSeq" id="WP_189530055.1">
    <property type="nucleotide sequence ID" value="NZ_BMYX01000001.1"/>
</dbReference>
<reference evidence="2" key="2">
    <citation type="submission" date="2020-09" db="EMBL/GenBank/DDBJ databases">
        <authorList>
            <person name="Sun Q."/>
            <person name="Kim S."/>
        </authorList>
    </citation>
    <scope>NUCLEOTIDE SEQUENCE</scope>
    <source>
        <strain evidence="2">KCTC 32182</strain>
    </source>
</reference>
<dbReference type="CDD" id="cd00165">
    <property type="entry name" value="S4"/>
    <property type="match status" value="1"/>
</dbReference>
<gene>
    <name evidence="2" type="ORF">GCM10011289_01150</name>
</gene>
<dbReference type="Proteomes" id="UP000645257">
    <property type="component" value="Unassembled WGS sequence"/>
</dbReference>
<sequence>MKTTFRLSGEYIALCDLIKVCGLAESGGAAKHMVGEGLVTVDGQIELRKTCKIRAGQTVAGDGFTIAVLAADA</sequence>
<dbReference type="Gene3D" id="3.10.290.10">
    <property type="entry name" value="RNA-binding S4 domain"/>
    <property type="match status" value="1"/>
</dbReference>
<dbReference type="PROSITE" id="PS50889">
    <property type="entry name" value="S4"/>
    <property type="match status" value="1"/>
</dbReference>
<evidence type="ECO:0000256" key="1">
    <source>
        <dbReference type="PROSITE-ProRule" id="PRU00182"/>
    </source>
</evidence>
<evidence type="ECO:0000313" key="3">
    <source>
        <dbReference type="Proteomes" id="UP000645257"/>
    </source>
</evidence>
<dbReference type="GO" id="GO:0003723">
    <property type="term" value="F:RNA binding"/>
    <property type="evidence" value="ECO:0007669"/>
    <property type="project" value="UniProtKB-KW"/>
</dbReference>
<proteinExistence type="predicted"/>
<dbReference type="SUPFAM" id="SSF55174">
    <property type="entry name" value="Alpha-L RNA-binding motif"/>
    <property type="match status" value="1"/>
</dbReference>
<comment type="caution">
    <text evidence="2">The sequence shown here is derived from an EMBL/GenBank/DDBJ whole genome shotgun (WGS) entry which is preliminary data.</text>
</comment>
<dbReference type="InterPro" id="IPR036986">
    <property type="entry name" value="S4_RNA-bd_sf"/>
</dbReference>
<dbReference type="EMBL" id="BMYX01000001">
    <property type="protein sequence ID" value="GGY02781.1"/>
    <property type="molecule type" value="Genomic_DNA"/>
</dbReference>